<dbReference type="InterPro" id="IPR058644">
    <property type="entry name" value="Mtb12-like_C"/>
</dbReference>
<evidence type="ECO:0000256" key="2">
    <source>
        <dbReference type="ARBA" id="ARBA00093774"/>
    </source>
</evidence>
<dbReference type="Pfam" id="PF26580">
    <property type="entry name" value="Mtb12_C"/>
    <property type="match status" value="1"/>
</dbReference>
<evidence type="ECO:0000256" key="1">
    <source>
        <dbReference type="ARBA" id="ARBA00022729"/>
    </source>
</evidence>
<proteinExistence type="inferred from homology"/>
<comment type="similarity">
    <text evidence="2">Belongs to the MTB12 family.</text>
</comment>
<dbReference type="Proteomes" id="UP000516173">
    <property type="component" value="Chromosome"/>
</dbReference>
<evidence type="ECO:0000313" key="5">
    <source>
        <dbReference type="EMBL" id="BCK53073.1"/>
    </source>
</evidence>
<evidence type="ECO:0000256" key="3">
    <source>
        <dbReference type="SAM" id="SignalP"/>
    </source>
</evidence>
<evidence type="ECO:0000259" key="4">
    <source>
        <dbReference type="Pfam" id="PF26580"/>
    </source>
</evidence>
<organism evidence="5 6">
    <name type="scientific">Nocardia wallacei</name>
    <dbReference type="NCBI Taxonomy" id="480035"/>
    <lineage>
        <taxon>Bacteria</taxon>
        <taxon>Bacillati</taxon>
        <taxon>Actinomycetota</taxon>
        <taxon>Actinomycetes</taxon>
        <taxon>Mycobacteriales</taxon>
        <taxon>Nocardiaceae</taxon>
        <taxon>Nocardia</taxon>
    </lineage>
</organism>
<keyword evidence="1 3" id="KW-0732">Signal</keyword>
<evidence type="ECO:0000313" key="6">
    <source>
        <dbReference type="Proteomes" id="UP000516173"/>
    </source>
</evidence>
<protein>
    <recommendedName>
        <fullName evidence="4">Low molecular weight antigen MTB12-like C-terminal domain-containing protein</fullName>
    </recommendedName>
</protein>
<feature type="chain" id="PRO_5028805330" description="Low molecular weight antigen MTB12-like C-terminal domain-containing protein" evidence="3">
    <location>
        <begin position="32"/>
        <end position="154"/>
    </location>
</feature>
<gene>
    <name evidence="5" type="ORF">NWFMUON74_08450</name>
</gene>
<keyword evidence="6" id="KW-1185">Reference proteome</keyword>
<accession>A0A7G1KFQ0</accession>
<dbReference type="KEGG" id="nwl:NWFMUON74_08450"/>
<dbReference type="EMBL" id="AP023396">
    <property type="protein sequence ID" value="BCK53073.1"/>
    <property type="molecule type" value="Genomic_DNA"/>
</dbReference>
<reference evidence="5 6" key="1">
    <citation type="submission" date="2020-08" db="EMBL/GenBank/DDBJ databases">
        <title>Genome Sequencing of Nocardia wallacei strain FMUON74 and assembly.</title>
        <authorList>
            <person name="Toyokawa M."/>
            <person name="Uesaka K."/>
        </authorList>
    </citation>
    <scope>NUCLEOTIDE SEQUENCE [LARGE SCALE GENOMIC DNA]</scope>
    <source>
        <strain evidence="5 6">FMUON74</strain>
    </source>
</reference>
<name>A0A7G1KFQ0_9NOCA</name>
<feature type="domain" description="Low molecular weight antigen MTB12-like C-terminal" evidence="4">
    <location>
        <begin position="42"/>
        <end position="152"/>
    </location>
</feature>
<dbReference type="AlphaFoldDB" id="A0A7G1KFQ0"/>
<sequence length="154" mass="15858">MLNISSRAVAAFSLAAAVFVGGAATAGPALAAPVVASAHAAAPGVGQLQSKLQLILDPGASRSARANELEAGEAGLPLVDNVGGVMATVPGFQWQAVGPVNVDGDRLTHNLQVNVPGFDAMFIELSWKEIDGNWKLTRESECTIAYYANQPCTV</sequence>
<feature type="signal peptide" evidence="3">
    <location>
        <begin position="1"/>
        <end position="31"/>
    </location>
</feature>